<dbReference type="AlphaFoldDB" id="A0A1F5ZJN7"/>
<evidence type="ECO:0000313" key="2">
    <source>
        <dbReference type="Proteomes" id="UP000176923"/>
    </source>
</evidence>
<evidence type="ECO:0000313" key="1">
    <source>
        <dbReference type="EMBL" id="OGG12716.1"/>
    </source>
</evidence>
<proteinExistence type="predicted"/>
<sequence length="86" mass="9318">MYTLRYMTNIVEQQTHIPGPVSLEQARREAELKAAAAVGRTGLTPDQSANVVEVARDKSWCAVDEGNLSEALDWQAVASGFESPQG</sequence>
<organism evidence="1 2">
    <name type="scientific">Candidatus Gottesmanbacteria bacterium RIFCSPHIGHO2_02_FULL_39_11</name>
    <dbReference type="NCBI Taxonomy" id="1798382"/>
    <lineage>
        <taxon>Bacteria</taxon>
        <taxon>Candidatus Gottesmaniibacteriota</taxon>
    </lineage>
</organism>
<dbReference type="STRING" id="1798382.A3D77_03880"/>
<reference evidence="1 2" key="1">
    <citation type="journal article" date="2016" name="Nat. Commun.">
        <title>Thousands of microbial genomes shed light on interconnected biogeochemical processes in an aquifer system.</title>
        <authorList>
            <person name="Anantharaman K."/>
            <person name="Brown C.T."/>
            <person name="Hug L.A."/>
            <person name="Sharon I."/>
            <person name="Castelle C.J."/>
            <person name="Probst A.J."/>
            <person name="Thomas B.C."/>
            <person name="Singh A."/>
            <person name="Wilkins M.J."/>
            <person name="Karaoz U."/>
            <person name="Brodie E.L."/>
            <person name="Williams K.H."/>
            <person name="Hubbard S.S."/>
            <person name="Banfield J.F."/>
        </authorList>
    </citation>
    <scope>NUCLEOTIDE SEQUENCE [LARGE SCALE GENOMIC DNA]</scope>
</reference>
<gene>
    <name evidence="1" type="ORF">A3D77_03880</name>
</gene>
<accession>A0A1F5ZJN7</accession>
<protein>
    <submittedName>
        <fullName evidence="1">Uncharacterized protein</fullName>
    </submittedName>
</protein>
<dbReference type="Proteomes" id="UP000176923">
    <property type="component" value="Unassembled WGS sequence"/>
</dbReference>
<name>A0A1F5ZJN7_9BACT</name>
<dbReference type="EMBL" id="MFJL01000042">
    <property type="protein sequence ID" value="OGG12716.1"/>
    <property type="molecule type" value="Genomic_DNA"/>
</dbReference>
<comment type="caution">
    <text evidence="1">The sequence shown here is derived from an EMBL/GenBank/DDBJ whole genome shotgun (WGS) entry which is preliminary data.</text>
</comment>